<proteinExistence type="predicted"/>
<evidence type="ECO:0000256" key="1">
    <source>
        <dbReference type="ARBA" id="ARBA00023015"/>
    </source>
</evidence>
<dbReference type="InterPro" id="IPR000792">
    <property type="entry name" value="Tscrpt_reg_LuxR_C"/>
</dbReference>
<dbReference type="SMART" id="SM00421">
    <property type="entry name" value="HTH_LUXR"/>
    <property type="match status" value="1"/>
</dbReference>
<dbReference type="Proteomes" id="UP001499863">
    <property type="component" value="Unassembled WGS sequence"/>
</dbReference>
<dbReference type="Gene3D" id="1.10.10.10">
    <property type="entry name" value="Winged helix-like DNA-binding domain superfamily/Winged helix DNA-binding domain"/>
    <property type="match status" value="1"/>
</dbReference>
<evidence type="ECO:0000256" key="4">
    <source>
        <dbReference type="SAM" id="MobiDB-lite"/>
    </source>
</evidence>
<dbReference type="PANTHER" id="PTHR44688:SF16">
    <property type="entry name" value="DNA-BINDING TRANSCRIPTIONAL ACTIVATOR DEVR_DOSR"/>
    <property type="match status" value="1"/>
</dbReference>
<keyword evidence="1" id="KW-0805">Transcription regulation</keyword>
<gene>
    <name evidence="6" type="ORF">GCM10009639_51560</name>
</gene>
<dbReference type="RefSeq" id="WP_344340276.1">
    <property type="nucleotide sequence ID" value="NZ_BAAAKJ010000287.1"/>
</dbReference>
<protein>
    <submittedName>
        <fullName evidence="6">Response regulator transcription factor</fullName>
    </submittedName>
</protein>
<keyword evidence="3" id="KW-0804">Transcription</keyword>
<dbReference type="EMBL" id="BAAAKJ010000287">
    <property type="protein sequence ID" value="GAA1405009.1"/>
    <property type="molecule type" value="Genomic_DNA"/>
</dbReference>
<dbReference type="Gene3D" id="3.30.565.10">
    <property type="entry name" value="Histidine kinase-like ATPase, C-terminal domain"/>
    <property type="match status" value="1"/>
</dbReference>
<feature type="compositionally biased region" description="Gly residues" evidence="4">
    <location>
        <begin position="10"/>
        <end position="20"/>
    </location>
</feature>
<dbReference type="InterPro" id="IPR036890">
    <property type="entry name" value="HATPase_C_sf"/>
</dbReference>
<reference evidence="6 7" key="1">
    <citation type="journal article" date="2019" name="Int. J. Syst. Evol. Microbiol.">
        <title>The Global Catalogue of Microorganisms (GCM) 10K type strain sequencing project: providing services to taxonomists for standard genome sequencing and annotation.</title>
        <authorList>
            <consortium name="The Broad Institute Genomics Platform"/>
            <consortium name="The Broad Institute Genome Sequencing Center for Infectious Disease"/>
            <person name="Wu L."/>
            <person name="Ma J."/>
        </authorList>
    </citation>
    <scope>NUCLEOTIDE SEQUENCE [LARGE SCALE GENOMIC DNA]</scope>
    <source>
        <strain evidence="6 7">JCM 12393</strain>
    </source>
</reference>
<sequence>MVERAHGDDGYGNGGTAGRGGWSWGDPAGALALTTEVLNTPRSRLLSKVSEVLAELVPHIALAQLSGICTYSPASATGPEELSARITGAELDRIGQEVTPGHPWQGEAVLGGRPRPAVALVATPAGTSGALLVLVRAESGPAGGRPPAPLPDQPLRVLQQLWELLTAHFHHRAVDAAPANAAASRASASTRARTIAELGDAHAAALSAILAPLRSAALDDTTARRNATDLAVTALLDLRGAAALDRELSEEPAATAFARLADAVRPLLRHSPVRLDLLAPAEGDRSVPTDTAHTARAAVASTVLAMLEQDGVSRLHVRWQFVENGLRAMVRDDGPGLLTVDALAVHRTADRIAALAGRLTIDAVPGWGTTVTVDLPLHAPEACPGTSADALEGLQPRELEVLDQLARGRRNREIATALHISESTVKFHVANILAKLDVTSRGEAAALAHRAGLPTPAPAPLHAAS</sequence>
<feature type="domain" description="HTH luxR-type" evidence="5">
    <location>
        <begin position="387"/>
        <end position="452"/>
    </location>
</feature>
<dbReference type="SUPFAM" id="SSF55874">
    <property type="entry name" value="ATPase domain of HSP90 chaperone/DNA topoisomerase II/histidine kinase"/>
    <property type="match status" value="1"/>
</dbReference>
<dbReference type="InterPro" id="IPR016032">
    <property type="entry name" value="Sig_transdc_resp-reg_C-effctor"/>
</dbReference>
<evidence type="ECO:0000313" key="7">
    <source>
        <dbReference type="Proteomes" id="UP001499863"/>
    </source>
</evidence>
<name>A0ABN1YD24_9ACTN</name>
<evidence type="ECO:0000256" key="3">
    <source>
        <dbReference type="ARBA" id="ARBA00023163"/>
    </source>
</evidence>
<organism evidence="6 7">
    <name type="scientific">Kitasatospora putterlickiae</name>
    <dbReference type="NCBI Taxonomy" id="221725"/>
    <lineage>
        <taxon>Bacteria</taxon>
        <taxon>Bacillati</taxon>
        <taxon>Actinomycetota</taxon>
        <taxon>Actinomycetes</taxon>
        <taxon>Kitasatosporales</taxon>
        <taxon>Streptomycetaceae</taxon>
        <taxon>Kitasatospora</taxon>
    </lineage>
</organism>
<accession>A0ABN1YD24</accession>
<dbReference type="PRINTS" id="PR00038">
    <property type="entry name" value="HTHLUXR"/>
</dbReference>
<feature type="region of interest" description="Disordered" evidence="4">
    <location>
        <begin position="1"/>
        <end position="20"/>
    </location>
</feature>
<evidence type="ECO:0000256" key="2">
    <source>
        <dbReference type="ARBA" id="ARBA00023125"/>
    </source>
</evidence>
<dbReference type="SUPFAM" id="SSF46894">
    <property type="entry name" value="C-terminal effector domain of the bipartite response regulators"/>
    <property type="match status" value="1"/>
</dbReference>
<dbReference type="Pfam" id="PF00196">
    <property type="entry name" value="GerE"/>
    <property type="match status" value="1"/>
</dbReference>
<keyword evidence="2" id="KW-0238">DNA-binding</keyword>
<evidence type="ECO:0000313" key="6">
    <source>
        <dbReference type="EMBL" id="GAA1405009.1"/>
    </source>
</evidence>
<comment type="caution">
    <text evidence="6">The sequence shown here is derived from an EMBL/GenBank/DDBJ whole genome shotgun (WGS) entry which is preliminary data.</text>
</comment>
<evidence type="ECO:0000259" key="5">
    <source>
        <dbReference type="PROSITE" id="PS50043"/>
    </source>
</evidence>
<dbReference type="CDD" id="cd06170">
    <property type="entry name" value="LuxR_C_like"/>
    <property type="match status" value="1"/>
</dbReference>
<dbReference type="PANTHER" id="PTHR44688">
    <property type="entry name" value="DNA-BINDING TRANSCRIPTIONAL ACTIVATOR DEVR_DOSR"/>
    <property type="match status" value="1"/>
</dbReference>
<keyword evidence="7" id="KW-1185">Reference proteome</keyword>
<dbReference type="PROSITE" id="PS50043">
    <property type="entry name" value="HTH_LUXR_2"/>
    <property type="match status" value="1"/>
</dbReference>
<dbReference type="InterPro" id="IPR036388">
    <property type="entry name" value="WH-like_DNA-bd_sf"/>
</dbReference>
<dbReference type="PROSITE" id="PS00622">
    <property type="entry name" value="HTH_LUXR_1"/>
    <property type="match status" value="1"/>
</dbReference>